<dbReference type="OrthoDB" id="124397at2759"/>
<gene>
    <name evidence="7" type="ORF">PAC_07778</name>
</gene>
<dbReference type="GO" id="GO:0072546">
    <property type="term" value="C:EMC complex"/>
    <property type="evidence" value="ECO:0007669"/>
    <property type="project" value="UniProtKB-UniRule"/>
</dbReference>
<protein>
    <recommendedName>
        <fullName evidence="4">ER membrane protein complex subunit 2</fullName>
    </recommendedName>
</protein>
<sequence>MEGSPTKEGPTSVASAKSSVPSSSLSFRNMHRVFTASRTALKSFSSYADLIRSSPPPSSSFYAMTSSLLHPPAHLPPTVALQLSQQAPILLQSTPSSISPYSLSSLWSAAESPELWMTYENLMLSCLRTGDEESAHLCLERLTARFGAENERLMALRGLFQEAISDDDAALKQVLEEYEAILKKDSSNIPVTKRRIALLKSLKKTPEAITALNQFLDSSPTDAEAWAELADLYASQGMYQQSIFGLEEVLLITPYAWNIHARLGEILYMAAISGEAGAEKYLAESLRRFCRSIELCDDYLRGYYGLKLTTGRLLTGVPQASRQAKSDSVLAAPDSKTVERLNETATAKLTEIVRLSTRGDAAWGGYDKAELIAAKALLDTDTVKTTR</sequence>
<dbReference type="InterPro" id="IPR011990">
    <property type="entry name" value="TPR-like_helical_dom_sf"/>
</dbReference>
<dbReference type="InterPro" id="IPR055217">
    <property type="entry name" value="TPR_EMC2"/>
</dbReference>
<evidence type="ECO:0000313" key="8">
    <source>
        <dbReference type="Proteomes" id="UP000184330"/>
    </source>
</evidence>
<evidence type="ECO:0000259" key="6">
    <source>
        <dbReference type="Pfam" id="PF22890"/>
    </source>
</evidence>
<dbReference type="Pfam" id="PF22890">
    <property type="entry name" value="TPR_EMC2"/>
    <property type="match status" value="1"/>
</dbReference>
<dbReference type="InterPro" id="IPR039856">
    <property type="entry name" value="EMC2-like"/>
</dbReference>
<evidence type="ECO:0000256" key="3">
    <source>
        <dbReference type="PROSITE-ProRule" id="PRU00339"/>
    </source>
</evidence>
<dbReference type="STRING" id="576137.A0A1L7WYP9"/>
<name>A0A1L7WYP9_9HELO</name>
<evidence type="ECO:0000256" key="2">
    <source>
        <dbReference type="ARBA" id="ARBA00022803"/>
    </source>
</evidence>
<reference evidence="7 8" key="1">
    <citation type="submission" date="2016-03" db="EMBL/GenBank/DDBJ databases">
        <authorList>
            <person name="Ploux O."/>
        </authorList>
    </citation>
    <scope>NUCLEOTIDE SEQUENCE [LARGE SCALE GENOMIC DNA]</scope>
    <source>
        <strain evidence="7 8">UAMH 11012</strain>
    </source>
</reference>
<comment type="subunit">
    <text evidence="4">Component of the ER membrane protein complex (EMC).</text>
</comment>
<keyword evidence="8" id="KW-1185">Reference proteome</keyword>
<dbReference type="AlphaFoldDB" id="A0A1L7WYP9"/>
<evidence type="ECO:0000256" key="5">
    <source>
        <dbReference type="SAM" id="MobiDB-lite"/>
    </source>
</evidence>
<comment type="subcellular location">
    <subcellularLocation>
        <location evidence="4">Endoplasmic reticulum membrane</location>
        <topology evidence="4">Peripheral membrane protein</topology>
        <orientation evidence="4">Cytoplasmic side</orientation>
    </subcellularLocation>
</comment>
<feature type="region of interest" description="Disordered" evidence="5">
    <location>
        <begin position="1"/>
        <end position="22"/>
    </location>
</feature>
<evidence type="ECO:0000256" key="4">
    <source>
        <dbReference type="RuleBase" id="RU367091"/>
    </source>
</evidence>
<keyword evidence="4" id="KW-0472">Membrane</keyword>
<comment type="function">
    <text evidence="4">Part of the endoplasmic reticulum membrane protein complex (EMC) that enables the energy-independent insertion into endoplasmic reticulum membranes of newly synthesized membrane proteins.</text>
</comment>
<keyword evidence="2 3" id="KW-0802">TPR repeat</keyword>
<accession>A0A1L7WYP9</accession>
<proteinExistence type="inferred from homology"/>
<evidence type="ECO:0000256" key="1">
    <source>
        <dbReference type="ARBA" id="ARBA00022737"/>
    </source>
</evidence>
<dbReference type="PROSITE" id="PS50005">
    <property type="entry name" value="TPR"/>
    <property type="match status" value="1"/>
</dbReference>
<dbReference type="SUPFAM" id="SSF48452">
    <property type="entry name" value="TPR-like"/>
    <property type="match status" value="1"/>
</dbReference>
<feature type="domain" description="EMC2 TPR-like" evidence="6">
    <location>
        <begin position="176"/>
        <end position="261"/>
    </location>
</feature>
<feature type="repeat" description="TPR" evidence="3">
    <location>
        <begin position="223"/>
        <end position="256"/>
    </location>
</feature>
<organism evidence="7 8">
    <name type="scientific">Phialocephala subalpina</name>
    <dbReference type="NCBI Taxonomy" id="576137"/>
    <lineage>
        <taxon>Eukaryota</taxon>
        <taxon>Fungi</taxon>
        <taxon>Dikarya</taxon>
        <taxon>Ascomycota</taxon>
        <taxon>Pezizomycotina</taxon>
        <taxon>Leotiomycetes</taxon>
        <taxon>Helotiales</taxon>
        <taxon>Mollisiaceae</taxon>
        <taxon>Phialocephala</taxon>
        <taxon>Phialocephala fortinii species complex</taxon>
    </lineage>
</organism>
<dbReference type="PANTHER" id="PTHR12760">
    <property type="entry name" value="TETRATRICOPEPTIDE REPEAT PROTEIN"/>
    <property type="match status" value="1"/>
</dbReference>
<evidence type="ECO:0000313" key="7">
    <source>
        <dbReference type="EMBL" id="CZR57889.1"/>
    </source>
</evidence>
<keyword evidence="4" id="KW-0256">Endoplasmic reticulum</keyword>
<feature type="compositionally biased region" description="Low complexity" evidence="5">
    <location>
        <begin position="12"/>
        <end position="22"/>
    </location>
</feature>
<dbReference type="Gene3D" id="1.25.40.10">
    <property type="entry name" value="Tetratricopeptide repeat domain"/>
    <property type="match status" value="1"/>
</dbReference>
<dbReference type="EMBL" id="FJOG01000011">
    <property type="protein sequence ID" value="CZR57889.1"/>
    <property type="molecule type" value="Genomic_DNA"/>
</dbReference>
<dbReference type="InterPro" id="IPR019734">
    <property type="entry name" value="TPR_rpt"/>
</dbReference>
<dbReference type="FunFam" id="1.25.40.10:FF:001208">
    <property type="entry name" value="Tetratricopeptide repeat domain-containing protein"/>
    <property type="match status" value="1"/>
</dbReference>
<comment type="similarity">
    <text evidence="4">Belongs to the EMC2 family.</text>
</comment>
<keyword evidence="1" id="KW-0677">Repeat</keyword>
<dbReference type="Proteomes" id="UP000184330">
    <property type="component" value="Unassembled WGS sequence"/>
</dbReference>